<dbReference type="SUPFAM" id="SSF50156">
    <property type="entry name" value="PDZ domain-like"/>
    <property type="match status" value="1"/>
</dbReference>
<dbReference type="InterPro" id="IPR029071">
    <property type="entry name" value="Ubiquitin-like_domsf"/>
</dbReference>
<comment type="caution">
    <text evidence="4">The sequence shown here is derived from an EMBL/GenBank/DDBJ whole genome shotgun (WGS) entry which is preliminary data.</text>
</comment>
<feature type="coiled-coil region" evidence="1">
    <location>
        <begin position="124"/>
        <end position="263"/>
    </location>
</feature>
<feature type="compositionally biased region" description="Basic and acidic residues" evidence="2">
    <location>
        <begin position="380"/>
        <end position="395"/>
    </location>
</feature>
<dbReference type="OrthoDB" id="273728at2759"/>
<reference evidence="4 5" key="1">
    <citation type="journal article" date="2018" name="BMC Genomics">
        <title>Genomic comparison of Trypanosoma conorhini and Trypanosoma rangeli to Trypanosoma cruzi strains of high and low virulence.</title>
        <authorList>
            <person name="Bradwell K.R."/>
            <person name="Koparde V.N."/>
            <person name="Matveyev A.V."/>
            <person name="Serrano M.G."/>
            <person name="Alves J.M."/>
            <person name="Parikh H."/>
            <person name="Huang B."/>
            <person name="Lee V."/>
            <person name="Espinosa-Alvarez O."/>
            <person name="Ortiz P.A."/>
            <person name="Costa-Martins A.G."/>
            <person name="Teixeira M.M."/>
            <person name="Buck G.A."/>
        </authorList>
    </citation>
    <scope>NUCLEOTIDE SEQUENCE [LARGE SCALE GENOMIC DNA]</scope>
    <source>
        <strain evidence="4 5">025E</strain>
    </source>
</reference>
<proteinExistence type="predicted"/>
<dbReference type="InterPro" id="IPR001478">
    <property type="entry name" value="PDZ"/>
</dbReference>
<dbReference type="GeneID" id="40319338"/>
<evidence type="ECO:0000256" key="1">
    <source>
        <dbReference type="SAM" id="Coils"/>
    </source>
</evidence>
<evidence type="ECO:0000256" key="2">
    <source>
        <dbReference type="SAM" id="MobiDB-lite"/>
    </source>
</evidence>
<accession>A0A422PAK4</accession>
<name>A0A422PAK4_9TRYP</name>
<dbReference type="Gene3D" id="3.10.20.90">
    <property type="entry name" value="Phosphatidylinositol 3-kinase Catalytic Subunit, Chain A, domain 1"/>
    <property type="match status" value="1"/>
</dbReference>
<dbReference type="Pfam" id="PF13180">
    <property type="entry name" value="PDZ_2"/>
    <property type="match status" value="1"/>
</dbReference>
<keyword evidence="5" id="KW-1185">Reference proteome</keyword>
<dbReference type="SUPFAM" id="SSF54236">
    <property type="entry name" value="Ubiquitin-like"/>
    <property type="match status" value="1"/>
</dbReference>
<feature type="compositionally biased region" description="Basic and acidic residues" evidence="2">
    <location>
        <begin position="581"/>
        <end position="592"/>
    </location>
</feature>
<dbReference type="Gene3D" id="3.30.1460.10">
    <property type="match status" value="1"/>
</dbReference>
<dbReference type="SUPFAM" id="SSF69635">
    <property type="entry name" value="Type III secretory system chaperone-like"/>
    <property type="match status" value="1"/>
</dbReference>
<feature type="domain" description="PDZ" evidence="3">
    <location>
        <begin position="618"/>
        <end position="701"/>
    </location>
</feature>
<sequence>MSASNVLTVISPDDGKRFRLNIKGDIGRLTIGRLKQCLAAADACSIPAAEQVIKLSGTPLVRDEEECAAYGIVDGTTLTLEHRANVDPTTNHAASFLSPHRQALEYQTLRHQEEILGDEGAGCDSTLQEKIDRLQDQVEAAARKKALLEREKDKAERDLAAVRKQEEFVEKEKLRLTQLRQREAQRAARRAADLAARRELLKAEEEATRAVTLRKIDNERRRALLEQQRANYLAEKERLEKAREEYERRAKEREVNIRAKEIEIEQQVLAADRDRRELELNRLVSHQNRLLYYDRVGRSPPPELMHKGLKRGGWPGEDSSDLSPAALENKDVAWGNPKNINAHAPTQQSQVNARQLYMQGDAREPSGLVKSEDNVNADGHLDHAVQDEPPPKREANNAMKQTPPGKDNGALDRNVKRYDARENAIENLICMGCELGLETALKFDENNTCVISVDGQYTLLVTFDAITERLYMYSTLLATIPSDPDVRLRVYEFLMEGALLGREMCGGGVGASIKNDFILLSTSIYLPTSLPTTLSVLTPQFVISLNKWREKLGALLKDVELQLVTGPSKNGHSTVENASDLESRGKPQEHLLRHSTASPCSSGSFNAESGSGVPVIGVEATDSVMINGVPSHYGDGVLVVDVTGPAALAGIEKQDFIRKVNHKRVESLEQFQHEVSRLTAGTVVPFLVERSGVLQIFSVRVGSA</sequence>
<dbReference type="Pfam" id="PF05932">
    <property type="entry name" value="CesT"/>
    <property type="match status" value="1"/>
</dbReference>
<protein>
    <recommendedName>
        <fullName evidence="3">PDZ domain-containing protein</fullName>
    </recommendedName>
</protein>
<feature type="region of interest" description="Disordered" evidence="2">
    <location>
        <begin position="567"/>
        <end position="606"/>
    </location>
</feature>
<dbReference type="GO" id="GO:0030254">
    <property type="term" value="P:protein secretion by the type III secretion system"/>
    <property type="evidence" value="ECO:0007669"/>
    <property type="project" value="InterPro"/>
</dbReference>
<dbReference type="InterPro" id="IPR010261">
    <property type="entry name" value="Tir_chaperone"/>
</dbReference>
<dbReference type="CDD" id="cd16364">
    <property type="entry name" value="T3SC_I-like"/>
    <property type="match status" value="1"/>
</dbReference>
<dbReference type="AlphaFoldDB" id="A0A422PAK4"/>
<feature type="compositionally biased region" description="Polar residues" evidence="2">
    <location>
        <begin position="595"/>
        <end position="606"/>
    </location>
</feature>
<feature type="region of interest" description="Disordered" evidence="2">
    <location>
        <begin position="380"/>
        <end position="412"/>
    </location>
</feature>
<evidence type="ECO:0000313" key="4">
    <source>
        <dbReference type="EMBL" id="RNF14746.1"/>
    </source>
</evidence>
<dbReference type="Proteomes" id="UP000284403">
    <property type="component" value="Unassembled WGS sequence"/>
</dbReference>
<gene>
    <name evidence="4" type="ORF">Tco025E_05727</name>
</gene>
<organism evidence="4 5">
    <name type="scientific">Trypanosoma conorhini</name>
    <dbReference type="NCBI Taxonomy" id="83891"/>
    <lineage>
        <taxon>Eukaryota</taxon>
        <taxon>Discoba</taxon>
        <taxon>Euglenozoa</taxon>
        <taxon>Kinetoplastea</taxon>
        <taxon>Metakinetoplastina</taxon>
        <taxon>Trypanosomatida</taxon>
        <taxon>Trypanosomatidae</taxon>
        <taxon>Trypanosoma</taxon>
    </lineage>
</organism>
<dbReference type="RefSeq" id="XP_029227251.1">
    <property type="nucleotide sequence ID" value="XM_029372619.1"/>
</dbReference>
<keyword evidence="1" id="KW-0175">Coiled coil</keyword>
<evidence type="ECO:0000313" key="5">
    <source>
        <dbReference type="Proteomes" id="UP000284403"/>
    </source>
</evidence>
<dbReference type="EMBL" id="MKKU01000352">
    <property type="protein sequence ID" value="RNF14746.1"/>
    <property type="molecule type" value="Genomic_DNA"/>
</dbReference>
<dbReference type="InterPro" id="IPR036034">
    <property type="entry name" value="PDZ_sf"/>
</dbReference>
<feature type="compositionally biased region" description="Polar residues" evidence="2">
    <location>
        <begin position="567"/>
        <end position="577"/>
    </location>
</feature>
<evidence type="ECO:0000259" key="3">
    <source>
        <dbReference type="Pfam" id="PF13180"/>
    </source>
</evidence>
<dbReference type="Gene3D" id="2.30.42.10">
    <property type="match status" value="1"/>
</dbReference>